<evidence type="ECO:0000256" key="2">
    <source>
        <dbReference type="ARBA" id="ARBA00022692"/>
    </source>
</evidence>
<evidence type="ECO:0000313" key="8">
    <source>
        <dbReference type="EMBL" id="MSS59000.1"/>
    </source>
</evidence>
<evidence type="ECO:0000256" key="1">
    <source>
        <dbReference type="ARBA" id="ARBA00004141"/>
    </source>
</evidence>
<feature type="transmembrane region" description="Helical" evidence="6">
    <location>
        <begin position="33"/>
        <end position="51"/>
    </location>
</feature>
<comment type="subcellular location">
    <subcellularLocation>
        <location evidence="1">Membrane</location>
        <topology evidence="1">Multi-pass membrane protein</topology>
    </subcellularLocation>
</comment>
<dbReference type="PANTHER" id="PTHR30071:SF1">
    <property type="entry name" value="CYTOCHROME B_B6 PROTEIN-RELATED"/>
    <property type="match status" value="1"/>
</dbReference>
<accession>A0A7X2TGB2</accession>
<sequence>MDYLFFAGLITYFISLVLQFIAGVWKKEKLKKIAWYLFMAGAVLATVYLVIRGIRAGRLPMSNQFEFAATFSWGIALILIIMHYTIHADWITTPGIFMTWAILLYAAMQPREITELMPALRSIWFGIHIGSAAFAYASFMLAGASGIRYLLIHKKSPDDERLEEIDYFAYRLIAIGLLLLTVTILIGAVWAEEAWSAFWTWDPKEVWALITWILYSIYLHLRLSKKKKGVFMAWYAIIAIPVVLFTFIGVNTLMPGLHSYS</sequence>
<evidence type="ECO:0000256" key="4">
    <source>
        <dbReference type="ARBA" id="ARBA00022989"/>
    </source>
</evidence>
<feature type="transmembrane region" description="Helical" evidence="6">
    <location>
        <begin position="88"/>
        <end position="108"/>
    </location>
</feature>
<protein>
    <submittedName>
        <fullName evidence="8">C-type cytochrome biogenesis protein CcsB</fullName>
    </submittedName>
</protein>
<evidence type="ECO:0000256" key="5">
    <source>
        <dbReference type="ARBA" id="ARBA00023136"/>
    </source>
</evidence>
<reference evidence="8 9" key="1">
    <citation type="submission" date="2019-08" db="EMBL/GenBank/DDBJ databases">
        <title>In-depth cultivation of the pig gut microbiome towards novel bacterial diversity and tailored functional studies.</title>
        <authorList>
            <person name="Wylensek D."/>
            <person name="Hitch T.C.A."/>
            <person name="Clavel T."/>
        </authorList>
    </citation>
    <scope>NUCLEOTIDE SEQUENCE [LARGE SCALE GENOMIC DNA]</scope>
    <source>
        <strain evidence="8 9">Oil+RF-744-GAM-WT-6</strain>
    </source>
</reference>
<dbReference type="AlphaFoldDB" id="A0A7X2TGB2"/>
<comment type="caution">
    <text evidence="8">The sequence shown here is derived from an EMBL/GenBank/DDBJ whole genome shotgun (WGS) entry which is preliminary data.</text>
</comment>
<dbReference type="InterPro" id="IPR045062">
    <property type="entry name" value="Cyt_c_biogenesis_CcsA/CcmC"/>
</dbReference>
<proteinExistence type="predicted"/>
<dbReference type="Pfam" id="PF01578">
    <property type="entry name" value="Cytochrom_C_asm"/>
    <property type="match status" value="1"/>
</dbReference>
<keyword evidence="2 6" id="KW-0812">Transmembrane</keyword>
<dbReference type="EMBL" id="VUMN01000021">
    <property type="protein sequence ID" value="MSS59000.1"/>
    <property type="molecule type" value="Genomic_DNA"/>
</dbReference>
<name>A0A7X2TGB2_9FIRM</name>
<feature type="transmembrane region" description="Helical" evidence="6">
    <location>
        <begin position="206"/>
        <end position="221"/>
    </location>
</feature>
<feature type="transmembrane region" description="Helical" evidence="6">
    <location>
        <begin position="168"/>
        <end position="191"/>
    </location>
</feature>
<keyword evidence="5 6" id="KW-0472">Membrane</keyword>
<dbReference type="GO" id="GO:0017004">
    <property type="term" value="P:cytochrome complex assembly"/>
    <property type="evidence" value="ECO:0007669"/>
    <property type="project" value="UniProtKB-KW"/>
</dbReference>
<evidence type="ECO:0000256" key="3">
    <source>
        <dbReference type="ARBA" id="ARBA00022748"/>
    </source>
</evidence>
<keyword evidence="9" id="KW-1185">Reference proteome</keyword>
<feature type="transmembrane region" description="Helical" evidence="6">
    <location>
        <begin position="63"/>
        <end position="81"/>
    </location>
</feature>
<dbReference type="PANTHER" id="PTHR30071">
    <property type="entry name" value="HEME EXPORTER PROTEIN C"/>
    <property type="match status" value="1"/>
</dbReference>
<evidence type="ECO:0000259" key="7">
    <source>
        <dbReference type="Pfam" id="PF01578"/>
    </source>
</evidence>
<dbReference type="GO" id="GO:0020037">
    <property type="term" value="F:heme binding"/>
    <property type="evidence" value="ECO:0007669"/>
    <property type="project" value="InterPro"/>
</dbReference>
<dbReference type="GO" id="GO:0005886">
    <property type="term" value="C:plasma membrane"/>
    <property type="evidence" value="ECO:0007669"/>
    <property type="project" value="TreeGrafter"/>
</dbReference>
<evidence type="ECO:0000256" key="6">
    <source>
        <dbReference type="SAM" id="Phobius"/>
    </source>
</evidence>
<dbReference type="RefSeq" id="WP_154505056.1">
    <property type="nucleotide sequence ID" value="NZ_VUMN01000021.1"/>
</dbReference>
<feature type="transmembrane region" description="Helical" evidence="6">
    <location>
        <begin position="6"/>
        <end position="26"/>
    </location>
</feature>
<keyword evidence="4 6" id="KW-1133">Transmembrane helix</keyword>
<feature type="domain" description="Cytochrome c assembly protein" evidence="7">
    <location>
        <begin position="62"/>
        <end position="258"/>
    </location>
</feature>
<gene>
    <name evidence="8" type="ORF">FYJ51_08790</name>
</gene>
<dbReference type="Proteomes" id="UP000461880">
    <property type="component" value="Unassembled WGS sequence"/>
</dbReference>
<feature type="transmembrane region" description="Helical" evidence="6">
    <location>
        <begin position="123"/>
        <end position="147"/>
    </location>
</feature>
<keyword evidence="3" id="KW-0201">Cytochrome c-type biogenesis</keyword>
<organism evidence="8 9">
    <name type="scientific">Stecheria intestinalis</name>
    <dbReference type="NCBI Taxonomy" id="2606630"/>
    <lineage>
        <taxon>Bacteria</taxon>
        <taxon>Bacillati</taxon>
        <taxon>Bacillota</taxon>
        <taxon>Erysipelotrichia</taxon>
        <taxon>Erysipelotrichales</taxon>
        <taxon>Erysipelotrichaceae</taxon>
        <taxon>Stecheria</taxon>
    </lineage>
</organism>
<evidence type="ECO:0000313" key="9">
    <source>
        <dbReference type="Proteomes" id="UP000461880"/>
    </source>
</evidence>
<dbReference type="InterPro" id="IPR002541">
    <property type="entry name" value="Cyt_c_assembly"/>
</dbReference>
<feature type="transmembrane region" description="Helical" evidence="6">
    <location>
        <begin position="233"/>
        <end position="254"/>
    </location>
</feature>